<evidence type="ECO:0000256" key="2">
    <source>
        <dbReference type="SAM" id="MobiDB-lite"/>
    </source>
</evidence>
<comment type="similarity">
    <text evidence="1">Belongs to the cyclin family.</text>
</comment>
<feature type="domain" description="Cyclin-like" evidence="3">
    <location>
        <begin position="115"/>
        <end position="200"/>
    </location>
</feature>
<sequence length="284" mass="32015">MASNPSVSKPAENDRYFPAAKKKPIRGGRLAQLAGEGEFNRTKSSSTSTLYINSTVSTPDVDELLRCASIKIKYHINMSETATETVSFEIFDERINKLDNGAVSEELPSVDHIYQFISVIFDTEQLSAECAIMTLAYIERIISLTGLTLNAYNWRRVVLSTLILASKVWEDQAVWNVDFCSVFPHVTAKDLAELEKVLLRLLQFNVSLQSSDYTKYYFELRGFAERDSRNFPLKPLDKSGAQKLETRSASQEEKARSELGDKLPRSRSLESLQDAVKSPRVVLN</sequence>
<dbReference type="AlphaFoldDB" id="A0A7S4IJT8"/>
<reference evidence="4" key="1">
    <citation type="submission" date="2021-01" db="EMBL/GenBank/DDBJ databases">
        <authorList>
            <person name="Corre E."/>
            <person name="Pelletier E."/>
            <person name="Niang G."/>
            <person name="Scheremetjew M."/>
            <person name="Finn R."/>
            <person name="Kale V."/>
            <person name="Holt S."/>
            <person name="Cochrane G."/>
            <person name="Meng A."/>
            <person name="Brown T."/>
            <person name="Cohen L."/>
        </authorList>
    </citation>
    <scope>NUCLEOTIDE SEQUENCE</scope>
    <source>
        <strain evidence="4">DIVA3 518/3/11/1/6</strain>
    </source>
</reference>
<accession>A0A7S4IJT8</accession>
<protein>
    <recommendedName>
        <fullName evidence="3">Cyclin-like domain-containing protein</fullName>
    </recommendedName>
</protein>
<name>A0A7S4IJT8_9EUKA</name>
<gene>
    <name evidence="4" type="ORF">VSP0166_LOCUS13335</name>
</gene>
<feature type="region of interest" description="Disordered" evidence="2">
    <location>
        <begin position="233"/>
        <end position="284"/>
    </location>
</feature>
<organism evidence="4">
    <name type="scientific">Vannella robusta</name>
    <dbReference type="NCBI Taxonomy" id="1487602"/>
    <lineage>
        <taxon>Eukaryota</taxon>
        <taxon>Amoebozoa</taxon>
        <taxon>Discosea</taxon>
        <taxon>Flabellinia</taxon>
        <taxon>Vannellidae</taxon>
        <taxon>Vannella</taxon>
    </lineage>
</organism>
<dbReference type="SUPFAM" id="SSF47954">
    <property type="entry name" value="Cyclin-like"/>
    <property type="match status" value="1"/>
</dbReference>
<dbReference type="InterPro" id="IPR036915">
    <property type="entry name" value="Cyclin-like_sf"/>
</dbReference>
<evidence type="ECO:0000256" key="1">
    <source>
        <dbReference type="RuleBase" id="RU000383"/>
    </source>
</evidence>
<dbReference type="Pfam" id="PF00134">
    <property type="entry name" value="Cyclin_N"/>
    <property type="match status" value="1"/>
</dbReference>
<dbReference type="FunFam" id="1.10.472.10:FF:000302">
    <property type="entry name" value="Predicted protein"/>
    <property type="match status" value="1"/>
</dbReference>
<keyword evidence="1" id="KW-0195">Cyclin</keyword>
<dbReference type="EMBL" id="HBKP01018810">
    <property type="protein sequence ID" value="CAE2231341.1"/>
    <property type="molecule type" value="Transcribed_RNA"/>
</dbReference>
<dbReference type="SMART" id="SM00385">
    <property type="entry name" value="CYCLIN"/>
    <property type="match status" value="1"/>
</dbReference>
<dbReference type="InterPro" id="IPR006671">
    <property type="entry name" value="Cyclin_N"/>
</dbReference>
<dbReference type="CDD" id="cd20540">
    <property type="entry name" value="CYCLIN_CCNY_like"/>
    <property type="match status" value="1"/>
</dbReference>
<dbReference type="Gene3D" id="1.10.472.10">
    <property type="entry name" value="Cyclin-like"/>
    <property type="match status" value="1"/>
</dbReference>
<proteinExistence type="inferred from homology"/>
<evidence type="ECO:0000259" key="3">
    <source>
        <dbReference type="SMART" id="SM00385"/>
    </source>
</evidence>
<dbReference type="PANTHER" id="PTHR14248">
    <property type="entry name" value="CYCLIN Y, ISOFORM A"/>
    <property type="match status" value="1"/>
</dbReference>
<feature type="region of interest" description="Disordered" evidence="2">
    <location>
        <begin position="1"/>
        <end position="21"/>
    </location>
</feature>
<dbReference type="InterPro" id="IPR013763">
    <property type="entry name" value="Cyclin-like_dom"/>
</dbReference>
<evidence type="ECO:0000313" key="4">
    <source>
        <dbReference type="EMBL" id="CAE2231341.1"/>
    </source>
</evidence>
<feature type="compositionally biased region" description="Basic and acidic residues" evidence="2">
    <location>
        <begin position="244"/>
        <end position="268"/>
    </location>
</feature>